<comment type="function">
    <text evidence="4">Part of the outer membrane protein assembly complex, which is involved in assembly and insertion of beta-barrel proteins into the outer membrane.</text>
</comment>
<dbReference type="Pfam" id="PF13360">
    <property type="entry name" value="PQQ_2"/>
    <property type="match status" value="1"/>
</dbReference>
<dbReference type="GO" id="GO:0009279">
    <property type="term" value="C:cell outer membrane"/>
    <property type="evidence" value="ECO:0007669"/>
    <property type="project" value="UniProtKB-SubCell"/>
</dbReference>
<evidence type="ECO:0000256" key="2">
    <source>
        <dbReference type="ARBA" id="ARBA00023136"/>
    </source>
</evidence>
<evidence type="ECO:0000256" key="1">
    <source>
        <dbReference type="ARBA" id="ARBA00022729"/>
    </source>
</evidence>
<organism evidence="6 7">
    <name type="scientific">Nitrosococcus watsoni (strain C-113)</name>
    <dbReference type="NCBI Taxonomy" id="105559"/>
    <lineage>
        <taxon>Bacteria</taxon>
        <taxon>Pseudomonadati</taxon>
        <taxon>Pseudomonadota</taxon>
        <taxon>Gammaproteobacteria</taxon>
        <taxon>Chromatiales</taxon>
        <taxon>Chromatiaceae</taxon>
        <taxon>Nitrosococcus</taxon>
    </lineage>
</organism>
<dbReference type="HAMAP" id="MF_00923">
    <property type="entry name" value="OM_assembly_BamB"/>
    <property type="match status" value="1"/>
</dbReference>
<evidence type="ECO:0000256" key="4">
    <source>
        <dbReference type="HAMAP-Rule" id="MF_00923"/>
    </source>
</evidence>
<evidence type="ECO:0000313" key="6">
    <source>
        <dbReference type="EMBL" id="ADJ29117.1"/>
    </source>
</evidence>
<keyword evidence="2 4" id="KW-0472">Membrane</keyword>
<dbReference type="RefSeq" id="WP_013221189.1">
    <property type="nucleotide sequence ID" value="NC_014315.1"/>
</dbReference>
<evidence type="ECO:0000256" key="3">
    <source>
        <dbReference type="ARBA" id="ARBA00023237"/>
    </source>
</evidence>
<dbReference type="InterPro" id="IPR011047">
    <property type="entry name" value="Quinoprotein_ADH-like_sf"/>
</dbReference>
<dbReference type="HOGENOM" id="CLU_027480_0_1_6"/>
<dbReference type="SMART" id="SM00564">
    <property type="entry name" value="PQQ"/>
    <property type="match status" value="7"/>
</dbReference>
<dbReference type="KEGG" id="nwa:Nwat_2289"/>
<dbReference type="CDD" id="cd10276">
    <property type="entry name" value="BamB_YfgL"/>
    <property type="match status" value="1"/>
</dbReference>
<name>D8K8J7_NITWC</name>
<dbReference type="SUPFAM" id="SSF50998">
    <property type="entry name" value="Quinoprotein alcohol dehydrogenase-like"/>
    <property type="match status" value="1"/>
</dbReference>
<dbReference type="PANTHER" id="PTHR34512:SF30">
    <property type="entry name" value="OUTER MEMBRANE PROTEIN ASSEMBLY FACTOR BAMB"/>
    <property type="match status" value="1"/>
</dbReference>
<comment type="subunit">
    <text evidence="4">Part of the Bam complex.</text>
</comment>
<comment type="subcellular location">
    <subcellularLocation>
        <location evidence="4">Cell outer membrane</location>
        <topology evidence="4">Lipid-anchor</topology>
    </subcellularLocation>
</comment>
<keyword evidence="7" id="KW-1185">Reference proteome</keyword>
<dbReference type="AlphaFoldDB" id="D8K8J7"/>
<protein>
    <recommendedName>
        <fullName evidence="4">Outer membrane protein assembly factor BamB</fullName>
    </recommendedName>
</protein>
<sequence length="390" mass="42304">MGKRRLDRAVFFNLMFFSLTGCELLQEYLPEPDTSEPPMALVEFAPEVGVEVLWSAKVGKGTRDHYLRLPLSIIGDKVVAADYGGQVSAFDALTGEKIWEIKLDLPITGGPGGSDDLVVLGTEEAEVIALDAANGSLVWRTNVSSEILSAPSVADGIVVIRSGDDQVYGLDANDGSRLWVYQHNVPILTLRGVAAPVVADRKAIIGLAGGKLVALTLEDGQLLWERAIVIPRGRTELDRLADIDSKPVVYGGYIYTVTYNGRIAALWLADGDILWTREMSSYAGIGTDGKSLYVTDMEGSIWALESRTGASLWRQSKLLRRQPTAPTPYQNYVVVGDSAGYVHWMAKEDGHFVARIEVDEKGIVNAPLVLDDILYVNSQGGILKAIKIAG</sequence>
<gene>
    <name evidence="4" type="primary">bamB</name>
    <name evidence="6" type="ordered locus">Nwat_2289</name>
</gene>
<keyword evidence="4" id="KW-0564">Palmitate</keyword>
<dbReference type="OrthoDB" id="5173551at2"/>
<dbReference type="PROSITE" id="PS51257">
    <property type="entry name" value="PROKAR_LIPOPROTEIN"/>
    <property type="match status" value="1"/>
</dbReference>
<dbReference type="Gene3D" id="2.130.10.10">
    <property type="entry name" value="YVTN repeat-like/Quinoprotein amine dehydrogenase"/>
    <property type="match status" value="1"/>
</dbReference>
<dbReference type="InterPro" id="IPR015943">
    <property type="entry name" value="WD40/YVTN_repeat-like_dom_sf"/>
</dbReference>
<dbReference type="InterPro" id="IPR018391">
    <property type="entry name" value="PQQ_b-propeller_rpt"/>
</dbReference>
<keyword evidence="4 6" id="KW-0449">Lipoprotein</keyword>
<dbReference type="GO" id="GO:0051205">
    <property type="term" value="P:protein insertion into membrane"/>
    <property type="evidence" value="ECO:0007669"/>
    <property type="project" value="UniProtKB-UniRule"/>
</dbReference>
<dbReference type="NCBIfam" id="TIGR03300">
    <property type="entry name" value="assembly_YfgL"/>
    <property type="match status" value="1"/>
</dbReference>
<proteinExistence type="inferred from homology"/>
<accession>D8K8J7</accession>
<dbReference type="STRING" id="105559.Nwat_2289"/>
<keyword evidence="1 4" id="KW-0732">Signal</keyword>
<dbReference type="GO" id="GO:0043165">
    <property type="term" value="P:Gram-negative-bacterium-type cell outer membrane assembly"/>
    <property type="evidence" value="ECO:0007669"/>
    <property type="project" value="UniProtKB-UniRule"/>
</dbReference>
<comment type="similarity">
    <text evidence="4">Belongs to the BamB family.</text>
</comment>
<dbReference type="PANTHER" id="PTHR34512">
    <property type="entry name" value="CELL SURFACE PROTEIN"/>
    <property type="match status" value="1"/>
</dbReference>
<dbReference type="InterPro" id="IPR002372">
    <property type="entry name" value="PQQ_rpt_dom"/>
</dbReference>
<dbReference type="EMBL" id="CP002086">
    <property type="protein sequence ID" value="ADJ29117.1"/>
    <property type="molecule type" value="Genomic_DNA"/>
</dbReference>
<dbReference type="eggNOG" id="COG1520">
    <property type="taxonomic scope" value="Bacteria"/>
</dbReference>
<evidence type="ECO:0000313" key="7">
    <source>
        <dbReference type="Proteomes" id="UP000000393"/>
    </source>
</evidence>
<evidence type="ECO:0000259" key="5">
    <source>
        <dbReference type="Pfam" id="PF13360"/>
    </source>
</evidence>
<dbReference type="InterPro" id="IPR017687">
    <property type="entry name" value="BamB"/>
</dbReference>
<reference evidence="6 7" key="1">
    <citation type="submission" date="2010-06" db="EMBL/GenBank/DDBJ databases">
        <title>Complete sequence of chromosome of Nitrosococcus watsoni C-113.</title>
        <authorList>
            <consortium name="US DOE Joint Genome Institute"/>
            <person name="Lucas S."/>
            <person name="Copeland A."/>
            <person name="Lapidus A."/>
            <person name="Cheng J.-F."/>
            <person name="Bruce D."/>
            <person name="Goodwin L."/>
            <person name="Pitluck S."/>
            <person name="Malfatti S.A."/>
            <person name="Chain P.S.G."/>
            <person name="Land M."/>
            <person name="Hauser L."/>
            <person name="Kyrpides N."/>
            <person name="Ivanova N."/>
            <person name="Cambell M.A."/>
            <person name="Heidelberg J.F."/>
            <person name="Klotz M.G."/>
            <person name="Woyke T."/>
        </authorList>
    </citation>
    <scope>NUCLEOTIDE SEQUENCE [LARGE SCALE GENOMIC DNA]</scope>
    <source>
        <strain evidence="6 7">C-113</strain>
    </source>
</reference>
<dbReference type="Proteomes" id="UP000000393">
    <property type="component" value="Chromosome"/>
</dbReference>
<feature type="domain" description="Pyrrolo-quinoline quinone repeat" evidence="5">
    <location>
        <begin position="85"/>
        <end position="315"/>
    </location>
</feature>
<keyword evidence="3 4" id="KW-0998">Cell outer membrane</keyword>